<dbReference type="Pfam" id="PF14054">
    <property type="entry name" value="DUF4249"/>
    <property type="match status" value="1"/>
</dbReference>
<gene>
    <name evidence="1" type="ORF">QM524_08200</name>
</gene>
<dbReference type="InterPro" id="IPR025345">
    <property type="entry name" value="DUF4249"/>
</dbReference>
<accession>A0ABT6Y6J3</accession>
<organism evidence="1 2">
    <name type="scientific">Flectobacillus roseus</name>
    <dbReference type="NCBI Taxonomy" id="502259"/>
    <lineage>
        <taxon>Bacteria</taxon>
        <taxon>Pseudomonadati</taxon>
        <taxon>Bacteroidota</taxon>
        <taxon>Cytophagia</taxon>
        <taxon>Cytophagales</taxon>
        <taxon>Flectobacillaceae</taxon>
        <taxon>Flectobacillus</taxon>
    </lineage>
</organism>
<comment type="caution">
    <text evidence="1">The sequence shown here is derived from an EMBL/GenBank/DDBJ whole genome shotgun (WGS) entry which is preliminary data.</text>
</comment>
<evidence type="ECO:0000313" key="2">
    <source>
        <dbReference type="Proteomes" id="UP001236507"/>
    </source>
</evidence>
<protein>
    <submittedName>
        <fullName evidence="1">DUF4249 domain-containing protein</fullName>
    </submittedName>
</protein>
<sequence length="309" mass="33578">MKKYILNTLIALGTLSLTSCEDVIDLQGITNAPSMLVVDGNVTDVSTSQVITLTQSQDYFTNATVKPVLGASVTVTDSDGKIFTFNDLKGDGKYVWTPTTAVPKIGQVGKTYTLKITANGETYQAVSELKRVPKIDSIAYQFDEARLNQRDDDKGYPKEGYDAQFYARDFTGIGDCYRIIAYKNGKMLEMSNTVAIAYDAAIQKSSGAADGLIFSLPVRSTISPQLYLAGDTIKVELRSITEGHFDFWTQARLEVNNGGLFARPSANIPTNVNNVNAASSKKAIGWFGTSAVSFSQTIVDPKKAQKGLR</sequence>
<dbReference type="Proteomes" id="UP001236507">
    <property type="component" value="Unassembled WGS sequence"/>
</dbReference>
<keyword evidence="2" id="KW-1185">Reference proteome</keyword>
<evidence type="ECO:0000313" key="1">
    <source>
        <dbReference type="EMBL" id="MDI9859185.1"/>
    </source>
</evidence>
<dbReference type="EMBL" id="JASHIF010000007">
    <property type="protein sequence ID" value="MDI9859185.1"/>
    <property type="molecule type" value="Genomic_DNA"/>
</dbReference>
<dbReference type="PROSITE" id="PS51257">
    <property type="entry name" value="PROKAR_LIPOPROTEIN"/>
    <property type="match status" value="1"/>
</dbReference>
<name>A0ABT6Y6J3_9BACT</name>
<reference evidence="1 2" key="1">
    <citation type="submission" date="2023-05" db="EMBL/GenBank/DDBJ databases">
        <title>Novel species of genus Flectobacillus isolated from stream in China.</title>
        <authorList>
            <person name="Lu H."/>
        </authorList>
    </citation>
    <scope>NUCLEOTIDE SEQUENCE [LARGE SCALE GENOMIC DNA]</scope>
    <source>
        <strain evidence="1 2">KCTC 42575</strain>
    </source>
</reference>
<dbReference type="RefSeq" id="WP_283344182.1">
    <property type="nucleotide sequence ID" value="NZ_JASHIF010000007.1"/>
</dbReference>
<proteinExistence type="predicted"/>